<comment type="caution">
    <text evidence="4">The sequence shown here is derived from an EMBL/GenBank/DDBJ whole genome shotgun (WGS) entry which is preliminary data.</text>
</comment>
<proteinExistence type="predicted"/>
<keyword evidence="1" id="KW-0479">Metal-binding</keyword>
<evidence type="ECO:0000313" key="4">
    <source>
        <dbReference type="EMBL" id="KAK9884147.1"/>
    </source>
</evidence>
<gene>
    <name evidence="4" type="ORF">WA026_005098</name>
</gene>
<dbReference type="Proteomes" id="UP001431783">
    <property type="component" value="Unassembled WGS sequence"/>
</dbReference>
<feature type="domain" description="SWIM-type" evidence="3">
    <location>
        <begin position="328"/>
        <end position="363"/>
    </location>
</feature>
<sequence length="604" mass="67956">MEEQLYLFEVLVDEINFEDVSGEIPTKKQLIITVSLGSIATLEIRSETLPLKGGEGSNKRHIDFKCGKSYLCFFSPDNLLDALERKSIEVVVCIKGDVQPICSATIPWNESFRDLITESKDVIGLLTPATVTENCILMNNEIKKGNLVLFLRLSCFGTSLQTQFEVNLESGNKQYIFKSPYMMTTFTCTRYGTGESSDFLPVSPMYTITNHRGDTQDKTTPSDQSVSWTALPKSFHPDSSYRSSTQSECLFPEYLNIPPTKTSTLTFDIVSLIGRPEEDKFIDFNTGRRISDPQDKRDSTTHSDDSEGKETIIFFTDSRPATTVERKVGIETSVSAEKLSKSCQCPKTPLVCKHVLDAIKRFEKSHPDLMLYGKKVKYDKILRASNEEKDDSILRLRGGNDKEDLPPFKHKKGKGCYNKKCKMAKKLRSVGVSQLKELTNKPMDIKKSSFCVNILCPENEKQNIGIQVSFSKEEIAFSFDCKNRHCPAAKLLKNFGLGPLAIEKCQGTIYGPVTPPIQYGISQTYGIFDTYGPFGIFSTTDTPFVPDYDEQVDTTECFEYNCKSRNPKAKGEKFVCEECAKKPSRYQIDTTFSSEISFPILAMC</sequence>
<reference evidence="4 5" key="1">
    <citation type="submission" date="2023-03" db="EMBL/GenBank/DDBJ databases">
        <title>Genome insight into feeding habits of ladybird beetles.</title>
        <authorList>
            <person name="Li H.-S."/>
            <person name="Huang Y.-H."/>
            <person name="Pang H."/>
        </authorList>
    </citation>
    <scope>NUCLEOTIDE SEQUENCE [LARGE SCALE GENOMIC DNA]</scope>
    <source>
        <strain evidence="4">SYSU_2023b</strain>
        <tissue evidence="4">Whole body</tissue>
    </source>
</reference>
<organism evidence="4 5">
    <name type="scientific">Henosepilachna vigintioctopunctata</name>
    <dbReference type="NCBI Taxonomy" id="420089"/>
    <lineage>
        <taxon>Eukaryota</taxon>
        <taxon>Metazoa</taxon>
        <taxon>Ecdysozoa</taxon>
        <taxon>Arthropoda</taxon>
        <taxon>Hexapoda</taxon>
        <taxon>Insecta</taxon>
        <taxon>Pterygota</taxon>
        <taxon>Neoptera</taxon>
        <taxon>Endopterygota</taxon>
        <taxon>Coleoptera</taxon>
        <taxon>Polyphaga</taxon>
        <taxon>Cucujiformia</taxon>
        <taxon>Coccinelloidea</taxon>
        <taxon>Coccinellidae</taxon>
        <taxon>Epilachninae</taxon>
        <taxon>Epilachnini</taxon>
        <taxon>Henosepilachna</taxon>
    </lineage>
</organism>
<dbReference type="InterPro" id="IPR007527">
    <property type="entry name" value="Znf_SWIM"/>
</dbReference>
<keyword evidence="5" id="KW-1185">Reference proteome</keyword>
<name>A0AAW1UW03_9CUCU</name>
<keyword evidence="1" id="KW-0863">Zinc-finger</keyword>
<feature type="compositionally biased region" description="Basic and acidic residues" evidence="2">
    <location>
        <begin position="289"/>
        <end position="310"/>
    </location>
</feature>
<evidence type="ECO:0000313" key="5">
    <source>
        <dbReference type="Proteomes" id="UP001431783"/>
    </source>
</evidence>
<protein>
    <recommendedName>
        <fullName evidence="3">SWIM-type domain-containing protein</fullName>
    </recommendedName>
</protein>
<dbReference type="PROSITE" id="PS50966">
    <property type="entry name" value="ZF_SWIM"/>
    <property type="match status" value="1"/>
</dbReference>
<feature type="region of interest" description="Disordered" evidence="2">
    <location>
        <begin position="284"/>
        <end position="310"/>
    </location>
</feature>
<evidence type="ECO:0000259" key="3">
    <source>
        <dbReference type="PROSITE" id="PS50966"/>
    </source>
</evidence>
<dbReference type="Pfam" id="PF14924">
    <property type="entry name" value="MAP10_N"/>
    <property type="match status" value="1"/>
</dbReference>
<dbReference type="GO" id="GO:0008270">
    <property type="term" value="F:zinc ion binding"/>
    <property type="evidence" value="ECO:0007669"/>
    <property type="project" value="UniProtKB-KW"/>
</dbReference>
<keyword evidence="1" id="KW-0862">Zinc</keyword>
<evidence type="ECO:0000256" key="1">
    <source>
        <dbReference type="PROSITE-ProRule" id="PRU00325"/>
    </source>
</evidence>
<dbReference type="AlphaFoldDB" id="A0AAW1UW03"/>
<evidence type="ECO:0000256" key="2">
    <source>
        <dbReference type="SAM" id="MobiDB-lite"/>
    </source>
</evidence>
<accession>A0AAW1UW03</accession>
<dbReference type="EMBL" id="JARQZJ010000092">
    <property type="protein sequence ID" value="KAK9884147.1"/>
    <property type="molecule type" value="Genomic_DNA"/>
</dbReference>